<comment type="caution">
    <text evidence="2">The sequence shown here is derived from an EMBL/GenBank/DDBJ whole genome shotgun (WGS) entry which is preliminary data.</text>
</comment>
<feature type="compositionally biased region" description="Basic and acidic residues" evidence="1">
    <location>
        <begin position="62"/>
        <end position="76"/>
    </location>
</feature>
<protein>
    <submittedName>
        <fullName evidence="2">Uncharacterized protein</fullName>
    </submittedName>
</protein>
<organism evidence="2">
    <name type="scientific">bioreactor metagenome</name>
    <dbReference type="NCBI Taxonomy" id="1076179"/>
    <lineage>
        <taxon>unclassified sequences</taxon>
        <taxon>metagenomes</taxon>
        <taxon>ecological metagenomes</taxon>
    </lineage>
</organism>
<proteinExistence type="predicted"/>
<name>A0A645AZQ2_9ZZZZ</name>
<dbReference type="AlphaFoldDB" id="A0A645AZQ2"/>
<sequence length="92" mass="10623">MELLECAALQVSAKSDFHLKSDSAKDNDDRHLKEHRPRNDGKERNEPLKRPRDDEMVNGVGLKERNDDVNTAREQRDEDDVDEVPLVGTQQR</sequence>
<reference evidence="2" key="1">
    <citation type="submission" date="2019-08" db="EMBL/GenBank/DDBJ databases">
        <authorList>
            <person name="Kucharzyk K."/>
            <person name="Murdoch R.W."/>
            <person name="Higgins S."/>
            <person name="Loffler F."/>
        </authorList>
    </citation>
    <scope>NUCLEOTIDE SEQUENCE</scope>
</reference>
<feature type="region of interest" description="Disordered" evidence="1">
    <location>
        <begin position="18"/>
        <end position="92"/>
    </location>
</feature>
<accession>A0A645AZQ2</accession>
<dbReference type="EMBL" id="VSSQ01016870">
    <property type="protein sequence ID" value="MPM58629.1"/>
    <property type="molecule type" value="Genomic_DNA"/>
</dbReference>
<feature type="compositionally biased region" description="Basic and acidic residues" evidence="1">
    <location>
        <begin position="18"/>
        <end position="55"/>
    </location>
</feature>
<evidence type="ECO:0000256" key="1">
    <source>
        <dbReference type="SAM" id="MobiDB-lite"/>
    </source>
</evidence>
<gene>
    <name evidence="2" type="ORF">SDC9_105461</name>
</gene>
<evidence type="ECO:0000313" key="2">
    <source>
        <dbReference type="EMBL" id="MPM58629.1"/>
    </source>
</evidence>